<dbReference type="PANTHER" id="PTHR33204">
    <property type="entry name" value="TRANSCRIPTIONAL REGULATOR, MARR FAMILY"/>
    <property type="match status" value="1"/>
</dbReference>
<comment type="caution">
    <text evidence="5">The sequence shown here is derived from an EMBL/GenBank/DDBJ whole genome shotgun (WGS) entry which is preliminary data.</text>
</comment>
<evidence type="ECO:0000256" key="1">
    <source>
        <dbReference type="ARBA" id="ARBA00023015"/>
    </source>
</evidence>
<dbReference type="InterPro" id="IPR036388">
    <property type="entry name" value="WH-like_DNA-bd_sf"/>
</dbReference>
<dbReference type="Pfam" id="PF01638">
    <property type="entry name" value="HxlR"/>
    <property type="match status" value="1"/>
</dbReference>
<dbReference type="GO" id="GO:0003677">
    <property type="term" value="F:DNA binding"/>
    <property type="evidence" value="ECO:0007669"/>
    <property type="project" value="UniProtKB-KW"/>
</dbReference>
<evidence type="ECO:0000256" key="2">
    <source>
        <dbReference type="ARBA" id="ARBA00023125"/>
    </source>
</evidence>
<dbReference type="AlphaFoldDB" id="A0A7W4PJ25"/>
<protein>
    <submittedName>
        <fullName evidence="5">Helix-turn-helix transcriptional regulator</fullName>
    </submittedName>
</protein>
<evidence type="ECO:0000259" key="4">
    <source>
        <dbReference type="PROSITE" id="PS51118"/>
    </source>
</evidence>
<evidence type="ECO:0000313" key="5">
    <source>
        <dbReference type="EMBL" id="MBB2199298.1"/>
    </source>
</evidence>
<dbReference type="PROSITE" id="PS51118">
    <property type="entry name" value="HTH_HXLR"/>
    <property type="match status" value="1"/>
</dbReference>
<feature type="domain" description="HTH hxlR-type" evidence="4">
    <location>
        <begin position="1"/>
        <end position="57"/>
    </location>
</feature>
<sequence>MILHTLRELEEMELVAREVHQVMPPVAEYRLTALGRKMVEPVEMLYRWGAEHAAVLDRGDAHVTRARKGAQGAV</sequence>
<dbReference type="InterPro" id="IPR036390">
    <property type="entry name" value="WH_DNA-bd_sf"/>
</dbReference>
<keyword evidence="2" id="KW-0238">DNA-binding</keyword>
<keyword evidence="3" id="KW-0804">Transcription</keyword>
<dbReference type="SUPFAM" id="SSF46785">
    <property type="entry name" value="Winged helix' DNA-binding domain"/>
    <property type="match status" value="1"/>
</dbReference>
<evidence type="ECO:0000313" key="6">
    <source>
        <dbReference type="Proteomes" id="UP000530320"/>
    </source>
</evidence>
<dbReference type="RefSeq" id="WP_183010270.1">
    <property type="nucleotide sequence ID" value="NZ_JABEQP010000017.1"/>
</dbReference>
<dbReference type="EMBL" id="JABEQP010000017">
    <property type="protein sequence ID" value="MBB2199298.1"/>
    <property type="molecule type" value="Genomic_DNA"/>
</dbReference>
<evidence type="ECO:0000256" key="3">
    <source>
        <dbReference type="ARBA" id="ARBA00023163"/>
    </source>
</evidence>
<proteinExistence type="predicted"/>
<organism evidence="5 6">
    <name type="scientific">Gluconacetobacter dulcium</name>
    <dbReference type="NCBI Taxonomy" id="2729096"/>
    <lineage>
        <taxon>Bacteria</taxon>
        <taxon>Pseudomonadati</taxon>
        <taxon>Pseudomonadota</taxon>
        <taxon>Alphaproteobacteria</taxon>
        <taxon>Acetobacterales</taxon>
        <taxon>Acetobacteraceae</taxon>
        <taxon>Gluconacetobacter</taxon>
    </lineage>
</organism>
<dbReference type="PANTHER" id="PTHR33204:SF18">
    <property type="entry name" value="TRANSCRIPTIONAL REGULATORY PROTEIN"/>
    <property type="match status" value="1"/>
</dbReference>
<dbReference type="InterPro" id="IPR002577">
    <property type="entry name" value="HTH_HxlR"/>
</dbReference>
<dbReference type="Proteomes" id="UP000530320">
    <property type="component" value="Unassembled WGS sequence"/>
</dbReference>
<name>A0A7W4PJ25_9PROT</name>
<reference evidence="5 6" key="1">
    <citation type="submission" date="2020-04" db="EMBL/GenBank/DDBJ databases">
        <title>Description of novel Gluconacetobacter.</title>
        <authorList>
            <person name="Sombolestani A."/>
        </authorList>
    </citation>
    <scope>NUCLEOTIDE SEQUENCE [LARGE SCALE GENOMIC DNA]</scope>
    <source>
        <strain evidence="5 6">LMG 22058</strain>
    </source>
</reference>
<keyword evidence="1" id="KW-0805">Transcription regulation</keyword>
<dbReference type="Gene3D" id="1.10.10.10">
    <property type="entry name" value="Winged helix-like DNA-binding domain superfamily/Winged helix DNA-binding domain"/>
    <property type="match status" value="1"/>
</dbReference>
<gene>
    <name evidence="5" type="ORF">HLH44_17975</name>
</gene>
<accession>A0A7W4PJ25</accession>